<feature type="coiled-coil region" evidence="1">
    <location>
        <begin position="4"/>
        <end position="31"/>
    </location>
</feature>
<dbReference type="SUPFAM" id="SSF52047">
    <property type="entry name" value="RNI-like"/>
    <property type="match status" value="1"/>
</dbReference>
<gene>
    <name evidence="2" type="ORF">MCHLO_08808</name>
</gene>
<evidence type="ECO:0000313" key="3">
    <source>
        <dbReference type="Proteomes" id="UP000815677"/>
    </source>
</evidence>
<dbReference type="EMBL" id="DF847307">
    <property type="protein sequence ID" value="GAT51690.1"/>
    <property type="molecule type" value="Genomic_DNA"/>
</dbReference>
<protein>
    <recommendedName>
        <fullName evidence="4">F-box domain-containing protein</fullName>
    </recommendedName>
</protein>
<proteinExistence type="predicted"/>
<reference evidence="2" key="1">
    <citation type="submission" date="2014-09" db="EMBL/GenBank/DDBJ databases">
        <title>Genome sequence of the luminous mushroom Mycena chlorophos for searching fungal bioluminescence genes.</title>
        <authorList>
            <person name="Tanaka Y."/>
            <person name="Kasuga D."/>
            <person name="Oba Y."/>
            <person name="Hase S."/>
            <person name="Sato K."/>
            <person name="Oba Y."/>
            <person name="Sakakibara Y."/>
        </authorList>
    </citation>
    <scope>NUCLEOTIDE SEQUENCE</scope>
</reference>
<sequence length="493" mass="55353">MELLAVAREHLAELDAQIRDTERRRARTAQVIASLATLGAPVQKLPAELLSQIFIEAVAPWSPSFDAAINKAIRRRNEHDYTQFFCARRLSHVCAAWRTTALRTPQMWCVPLPLCKMPVKLDVEEWADPDLTAIFFERSRPLPIPLRFCDYGNSKLPALLRKRIVDATSRAAVLVIQSEELLSAMVGDQCPFLGELRAVSIGSLGEPRTLPQTPALLTATKLTRVVLDHAWLPIPWTQLRELTLTMWYGISASECFAAIRQCVQLLMLDLHMAAWWDDVVTNGEPQALPCLTHLTFAVESGIHIHPFFDGLALPALVEFTLQITGEYEWSDNGAAIASFFGRSPKLEILSIYDCELGPHELQTMLHHTPMLQELELQGCSRNAVVDTVIERLTYFPADSNRGIPLAPLLHSLHLDDLWSENVHDATLQAMVESRYTANLDSSHTPATVVVPWKKLYFKYSKEGRESDDDDPIGSAFRVRVVQLKHQGLDIVVC</sequence>
<dbReference type="Proteomes" id="UP000815677">
    <property type="component" value="Unassembled WGS sequence"/>
</dbReference>
<keyword evidence="3" id="KW-1185">Reference proteome</keyword>
<organism evidence="2 3">
    <name type="scientific">Mycena chlorophos</name>
    <name type="common">Agaric fungus</name>
    <name type="synonym">Agaricus chlorophos</name>
    <dbReference type="NCBI Taxonomy" id="658473"/>
    <lineage>
        <taxon>Eukaryota</taxon>
        <taxon>Fungi</taxon>
        <taxon>Dikarya</taxon>
        <taxon>Basidiomycota</taxon>
        <taxon>Agaricomycotina</taxon>
        <taxon>Agaricomycetes</taxon>
        <taxon>Agaricomycetidae</taxon>
        <taxon>Agaricales</taxon>
        <taxon>Marasmiineae</taxon>
        <taxon>Mycenaceae</taxon>
        <taxon>Mycena</taxon>
    </lineage>
</organism>
<dbReference type="Gene3D" id="3.80.10.10">
    <property type="entry name" value="Ribonuclease Inhibitor"/>
    <property type="match status" value="1"/>
</dbReference>
<name>A0ABQ0LKX9_MYCCL</name>
<evidence type="ECO:0000256" key="1">
    <source>
        <dbReference type="SAM" id="Coils"/>
    </source>
</evidence>
<keyword evidence="1" id="KW-0175">Coiled coil</keyword>
<evidence type="ECO:0000313" key="2">
    <source>
        <dbReference type="EMBL" id="GAT51690.1"/>
    </source>
</evidence>
<accession>A0ABQ0LKX9</accession>
<evidence type="ECO:0008006" key="4">
    <source>
        <dbReference type="Google" id="ProtNLM"/>
    </source>
</evidence>
<dbReference type="InterPro" id="IPR032675">
    <property type="entry name" value="LRR_dom_sf"/>
</dbReference>